<keyword evidence="7" id="KW-1185">Reference proteome</keyword>
<keyword evidence="4" id="KW-0411">Iron-sulfur</keyword>
<accession>A0A1W6JYK2</accession>
<dbReference type="PANTHER" id="PTHR43687">
    <property type="entry name" value="ADENYLYLSULFATE REDUCTASE, BETA SUBUNIT"/>
    <property type="match status" value="1"/>
</dbReference>
<dbReference type="KEGG" id="aman:B6F84_04290"/>
<evidence type="ECO:0000256" key="1">
    <source>
        <dbReference type="ARBA" id="ARBA00022485"/>
    </source>
</evidence>
<dbReference type="GO" id="GO:0016491">
    <property type="term" value="F:oxidoreductase activity"/>
    <property type="evidence" value="ECO:0007669"/>
    <property type="project" value="UniProtKB-ARBA"/>
</dbReference>
<dbReference type="GO" id="GO:0051539">
    <property type="term" value="F:4 iron, 4 sulfur cluster binding"/>
    <property type="evidence" value="ECO:0007669"/>
    <property type="project" value="UniProtKB-KW"/>
</dbReference>
<evidence type="ECO:0000259" key="5">
    <source>
        <dbReference type="PROSITE" id="PS51379"/>
    </source>
</evidence>
<keyword evidence="3" id="KW-0408">Iron</keyword>
<evidence type="ECO:0000313" key="6">
    <source>
        <dbReference type="EMBL" id="ARM75327.1"/>
    </source>
</evidence>
<feature type="domain" description="4Fe-4S ferredoxin-type" evidence="5">
    <location>
        <begin position="311"/>
        <end position="341"/>
    </location>
</feature>
<dbReference type="Pfam" id="PF00037">
    <property type="entry name" value="Fer4"/>
    <property type="match status" value="1"/>
</dbReference>
<dbReference type="GeneID" id="41590112"/>
<dbReference type="PROSITE" id="PS00198">
    <property type="entry name" value="4FE4S_FER_1"/>
    <property type="match status" value="2"/>
</dbReference>
<dbReference type="InterPro" id="IPR017900">
    <property type="entry name" value="4Fe4S_Fe_S_CS"/>
</dbReference>
<dbReference type="InterPro" id="IPR050572">
    <property type="entry name" value="Fe-S_Ferredoxin"/>
</dbReference>
<keyword evidence="2" id="KW-0479">Metal-binding</keyword>
<reference evidence="6 7" key="1">
    <citation type="submission" date="2017-03" db="EMBL/GenBank/DDBJ databases">
        <title>Sulfur activation and transportation mechanism of thermophilic Archaea Acidianus manzaensis YN-25.</title>
        <authorList>
            <person name="Ma Y."/>
            <person name="Yang Y."/>
            <person name="Xia J."/>
        </authorList>
    </citation>
    <scope>NUCLEOTIDE SEQUENCE [LARGE SCALE GENOMIC DNA]</scope>
    <source>
        <strain evidence="6 7">YN-25</strain>
    </source>
</reference>
<feature type="domain" description="4Fe-4S ferredoxin-type" evidence="5">
    <location>
        <begin position="345"/>
        <end position="374"/>
    </location>
</feature>
<proteinExistence type="predicted"/>
<dbReference type="SUPFAM" id="SSF54862">
    <property type="entry name" value="4Fe-4S ferredoxins"/>
    <property type="match status" value="1"/>
</dbReference>
<evidence type="ECO:0000256" key="2">
    <source>
        <dbReference type="ARBA" id="ARBA00022723"/>
    </source>
</evidence>
<keyword evidence="1" id="KW-0004">4Fe-4S</keyword>
<dbReference type="AlphaFoldDB" id="A0A1W6JYK2"/>
<dbReference type="OrthoDB" id="15347at2157"/>
<dbReference type="PROSITE" id="PS51379">
    <property type="entry name" value="4FE4S_FER_2"/>
    <property type="match status" value="3"/>
</dbReference>
<dbReference type="RefSeq" id="WP_148691090.1">
    <property type="nucleotide sequence ID" value="NZ_CP020477.1"/>
</dbReference>
<dbReference type="PANTHER" id="PTHR43687:SF1">
    <property type="entry name" value="FERREDOXIN III"/>
    <property type="match status" value="1"/>
</dbReference>
<evidence type="ECO:0000256" key="4">
    <source>
        <dbReference type="ARBA" id="ARBA00023014"/>
    </source>
</evidence>
<evidence type="ECO:0000256" key="3">
    <source>
        <dbReference type="ARBA" id="ARBA00023004"/>
    </source>
</evidence>
<gene>
    <name evidence="6" type="ORF">B6F84_04290</name>
</gene>
<dbReference type="GO" id="GO:0046872">
    <property type="term" value="F:metal ion binding"/>
    <property type="evidence" value="ECO:0007669"/>
    <property type="project" value="UniProtKB-KW"/>
</dbReference>
<feature type="domain" description="4Fe-4S ferredoxin-type" evidence="5">
    <location>
        <begin position="158"/>
        <end position="187"/>
    </location>
</feature>
<dbReference type="Gene3D" id="3.30.70.20">
    <property type="match status" value="2"/>
</dbReference>
<organism evidence="6 7">
    <name type="scientific">Acidianus manzaensis</name>
    <dbReference type="NCBI Taxonomy" id="282676"/>
    <lineage>
        <taxon>Archaea</taxon>
        <taxon>Thermoproteota</taxon>
        <taxon>Thermoprotei</taxon>
        <taxon>Sulfolobales</taxon>
        <taxon>Sulfolobaceae</taxon>
        <taxon>Acidianus</taxon>
    </lineage>
</organism>
<dbReference type="Proteomes" id="UP000193404">
    <property type="component" value="Chromosome"/>
</dbReference>
<dbReference type="EMBL" id="CP020477">
    <property type="protein sequence ID" value="ARM75327.1"/>
    <property type="molecule type" value="Genomic_DNA"/>
</dbReference>
<name>A0A1W6JYK2_9CREN</name>
<sequence>MTESFLNPNPLIRLQVKVFSPPDDINSSELAKELKELSSKAIIILGKNDDKHLQIYKEAIKEAELDPILIRIVDKDSKEELEYNKVILENAWTSDLALIEEKSEAINRRDLFTGKIKKRKEKIDKPVYINTYCNWLYRACNVCEVSCAYNAITVDKKTGVLINYDKCTACGLCVASCPVSALQFPSVSQQSIFELAKIKGDKKITCYKNDKSNGIKIPCLAMLSEVDITLLRSSGKLTFECPGCELEKNLKTFTELITELNNKIGGISFTSPLLTIESKEIKQLNVTSKTFYNKAEARKEIIEKEEDLPYIEFNVDIDNSCTICESCVKWCPTSALKLIRDTNTEKIAFNPTTCIGCNVCENVCPESCAQKANTFNSNGDNKIMSILNQKGKIIRVTKSKDFSRNIKTVFEDELVRCRVCGVPVGSRKSLNHVKKIMQEKGGNNCVDDEWLERCPKHRAEYSFQKKFGFEAKFKPKKVS</sequence>
<evidence type="ECO:0000313" key="7">
    <source>
        <dbReference type="Proteomes" id="UP000193404"/>
    </source>
</evidence>
<dbReference type="STRING" id="282676.B6F84_04290"/>
<protein>
    <submittedName>
        <fullName evidence="6">4Fe-4S ferredoxin</fullName>
    </submittedName>
</protein>
<dbReference type="Pfam" id="PF12838">
    <property type="entry name" value="Fer4_7"/>
    <property type="match status" value="1"/>
</dbReference>
<dbReference type="InterPro" id="IPR017896">
    <property type="entry name" value="4Fe4S_Fe-S-bd"/>
</dbReference>